<feature type="transmembrane region" description="Helical" evidence="1">
    <location>
        <begin position="80"/>
        <end position="99"/>
    </location>
</feature>
<keyword evidence="1" id="KW-0812">Transmembrane</keyword>
<proteinExistence type="predicted"/>
<comment type="caution">
    <text evidence="2">The sequence shown here is derived from an EMBL/GenBank/DDBJ whole genome shotgun (WGS) entry which is preliminary data.</text>
</comment>
<keyword evidence="1" id="KW-1133">Transmembrane helix</keyword>
<name>A0A9X2I7P0_9BACI</name>
<keyword evidence="1" id="KW-0472">Membrane</keyword>
<sequence length="105" mass="12441">MQQFIKDVGRSIELFFLLAIGLYLTVNIAGNFYGKYGIEFMGNVWVNWFGISYFLFVVYTAIMGFYIFKDVIFYNRFLKSKIFWLLFVGSIYIILVPFFKGENPF</sequence>
<evidence type="ECO:0000313" key="2">
    <source>
        <dbReference type="EMBL" id="MCL7749572.1"/>
    </source>
</evidence>
<reference evidence="2" key="1">
    <citation type="submission" date="2022-02" db="EMBL/GenBank/DDBJ databases">
        <title>Halalkalibacter sp. nov. isolated from Lonar Lake, India.</title>
        <authorList>
            <person name="Joshi A."/>
            <person name="Thite S."/>
            <person name="Lodha T."/>
        </authorList>
    </citation>
    <scope>NUCLEOTIDE SEQUENCE</scope>
    <source>
        <strain evidence="2">MEB205</strain>
    </source>
</reference>
<dbReference type="AlphaFoldDB" id="A0A9X2I7P0"/>
<dbReference type="EMBL" id="JAKRYL010000032">
    <property type="protein sequence ID" value="MCL7749572.1"/>
    <property type="molecule type" value="Genomic_DNA"/>
</dbReference>
<protein>
    <submittedName>
        <fullName evidence="2">Uncharacterized protein</fullName>
    </submittedName>
</protein>
<evidence type="ECO:0000313" key="3">
    <source>
        <dbReference type="Proteomes" id="UP001139150"/>
    </source>
</evidence>
<dbReference type="Proteomes" id="UP001139150">
    <property type="component" value="Unassembled WGS sequence"/>
</dbReference>
<accession>A0A9X2I7P0</accession>
<feature type="transmembrane region" description="Helical" evidence="1">
    <location>
        <begin position="12"/>
        <end position="33"/>
    </location>
</feature>
<evidence type="ECO:0000256" key="1">
    <source>
        <dbReference type="SAM" id="Phobius"/>
    </source>
</evidence>
<feature type="transmembrane region" description="Helical" evidence="1">
    <location>
        <begin position="45"/>
        <end position="68"/>
    </location>
</feature>
<organism evidence="2 3">
    <name type="scientific">Halalkalibacter alkaliphilus</name>
    <dbReference type="NCBI Taxonomy" id="2917993"/>
    <lineage>
        <taxon>Bacteria</taxon>
        <taxon>Bacillati</taxon>
        <taxon>Bacillota</taxon>
        <taxon>Bacilli</taxon>
        <taxon>Bacillales</taxon>
        <taxon>Bacillaceae</taxon>
        <taxon>Halalkalibacter</taxon>
    </lineage>
</organism>
<keyword evidence="3" id="KW-1185">Reference proteome</keyword>
<dbReference type="RefSeq" id="WP_250098432.1">
    <property type="nucleotide sequence ID" value="NZ_JAKRYL010000032.1"/>
</dbReference>
<gene>
    <name evidence="2" type="ORF">MF646_20860</name>
</gene>